<evidence type="ECO:0000313" key="8">
    <source>
        <dbReference type="Proteomes" id="UP000467841"/>
    </source>
</evidence>
<comment type="caution">
    <text evidence="7">The sequence shown here is derived from an EMBL/GenBank/DDBJ whole genome shotgun (WGS) entry which is preliminary data.</text>
</comment>
<keyword evidence="8" id="KW-1185">Reference proteome</keyword>
<evidence type="ECO:0000259" key="6">
    <source>
        <dbReference type="PROSITE" id="PS51473"/>
    </source>
</evidence>
<organism evidence="7 8">
    <name type="scientific">Microthlaspi erraticum</name>
    <dbReference type="NCBI Taxonomy" id="1685480"/>
    <lineage>
        <taxon>Eukaryota</taxon>
        <taxon>Viridiplantae</taxon>
        <taxon>Streptophyta</taxon>
        <taxon>Embryophyta</taxon>
        <taxon>Tracheophyta</taxon>
        <taxon>Spermatophyta</taxon>
        <taxon>Magnoliopsida</taxon>
        <taxon>eudicotyledons</taxon>
        <taxon>Gunneridae</taxon>
        <taxon>Pentapetalae</taxon>
        <taxon>rosids</taxon>
        <taxon>malvids</taxon>
        <taxon>Brassicales</taxon>
        <taxon>Brassicaceae</taxon>
        <taxon>Coluteocarpeae</taxon>
        <taxon>Microthlaspi</taxon>
    </lineage>
</organism>
<dbReference type="AlphaFoldDB" id="A0A6D2IYQ7"/>
<keyword evidence="3" id="KW-0732">Signal</keyword>
<reference evidence="7" key="1">
    <citation type="submission" date="2020-01" db="EMBL/GenBank/DDBJ databases">
        <authorList>
            <person name="Mishra B."/>
        </authorList>
    </citation>
    <scope>NUCLEOTIDE SEQUENCE [LARGE SCALE GENOMIC DNA]</scope>
</reference>
<accession>A0A6D2IYQ7</accession>
<evidence type="ECO:0000256" key="5">
    <source>
        <dbReference type="ARBA" id="ARBA00038515"/>
    </source>
</evidence>
<dbReference type="OrthoDB" id="1022245at2759"/>
<feature type="domain" description="Gnk2-homologous" evidence="6">
    <location>
        <begin position="104"/>
        <end position="214"/>
    </location>
</feature>
<comment type="similarity">
    <text evidence="5">Belongs to the cysteine-rich repeat secretory protein family.</text>
</comment>
<dbReference type="PROSITE" id="PS51473">
    <property type="entry name" value="GNK2"/>
    <property type="match status" value="2"/>
</dbReference>
<keyword evidence="2" id="KW-0964">Secreted</keyword>
<sequence length="226" mass="25682">MESQGKYKPGSKYEKDLKDIIGSLSSTSNFTQGLEMMSFGKGPSFVSVTAQCRGDSYGPKCRECFNTAQAELRRRCPRDKGGIIWYDQCLLVFSAINSLGKVDNENNFCMSNAKNFSVDHYSNREWMTLITNLTTIAIDDKKPKDAPKLYAAGERRFGRKTVYGMVQCMLDIESKVCQECITDEIVKFHDCLFYKQGARVLGRSCNIRYEFYPFIATKAGLKYLKT</sequence>
<gene>
    <name evidence="7" type="ORF">MERR_LOCUS17484</name>
</gene>
<dbReference type="CDD" id="cd23509">
    <property type="entry name" value="Gnk2-like"/>
    <property type="match status" value="2"/>
</dbReference>
<dbReference type="InterPro" id="IPR050581">
    <property type="entry name" value="CRR_secretory_protein"/>
</dbReference>
<protein>
    <recommendedName>
        <fullName evidence="6">Gnk2-homologous domain-containing protein</fullName>
    </recommendedName>
</protein>
<dbReference type="PANTHER" id="PTHR32411">
    <property type="entry name" value="CYSTEINE-RICH REPEAT SECRETORY PROTEIN 38-RELATED"/>
    <property type="match status" value="1"/>
</dbReference>
<dbReference type="PANTHER" id="PTHR32411:SF53">
    <property type="entry name" value="CYSTEINE-RICH REPEAT SECRETORY PROTEIN 18-RELATED"/>
    <property type="match status" value="1"/>
</dbReference>
<name>A0A6D2IYQ7_9BRAS</name>
<dbReference type="Pfam" id="PF01657">
    <property type="entry name" value="Stress-antifung"/>
    <property type="match status" value="2"/>
</dbReference>
<dbReference type="GO" id="GO:0005576">
    <property type="term" value="C:extracellular region"/>
    <property type="evidence" value="ECO:0007669"/>
    <property type="project" value="UniProtKB-SubCell"/>
</dbReference>
<proteinExistence type="inferred from homology"/>
<evidence type="ECO:0000256" key="4">
    <source>
        <dbReference type="ARBA" id="ARBA00022737"/>
    </source>
</evidence>
<evidence type="ECO:0000256" key="2">
    <source>
        <dbReference type="ARBA" id="ARBA00022525"/>
    </source>
</evidence>
<evidence type="ECO:0000256" key="3">
    <source>
        <dbReference type="ARBA" id="ARBA00022729"/>
    </source>
</evidence>
<dbReference type="InterPro" id="IPR002902">
    <property type="entry name" value="GNK2"/>
</dbReference>
<keyword evidence="4" id="KW-0677">Repeat</keyword>
<dbReference type="Gene3D" id="3.30.430.20">
    <property type="entry name" value="Gnk2 domain, C-X8-C-X2-C motif"/>
    <property type="match status" value="2"/>
</dbReference>
<evidence type="ECO:0000256" key="1">
    <source>
        <dbReference type="ARBA" id="ARBA00004613"/>
    </source>
</evidence>
<dbReference type="EMBL" id="CACVBM020001092">
    <property type="protein sequence ID" value="CAA7030249.1"/>
    <property type="molecule type" value="Genomic_DNA"/>
</dbReference>
<feature type="domain" description="Gnk2-homologous" evidence="6">
    <location>
        <begin position="1"/>
        <end position="98"/>
    </location>
</feature>
<dbReference type="InterPro" id="IPR038408">
    <property type="entry name" value="GNK2_sf"/>
</dbReference>
<comment type="subcellular location">
    <subcellularLocation>
        <location evidence="1">Secreted</location>
    </subcellularLocation>
</comment>
<dbReference type="Proteomes" id="UP000467841">
    <property type="component" value="Unassembled WGS sequence"/>
</dbReference>
<evidence type="ECO:0000313" key="7">
    <source>
        <dbReference type="EMBL" id="CAA7030249.1"/>
    </source>
</evidence>